<evidence type="ECO:0000313" key="6">
    <source>
        <dbReference type="Proteomes" id="UP001222027"/>
    </source>
</evidence>
<gene>
    <name evidence="5" type="ORF">OPV22_006107</name>
</gene>
<dbReference type="PANTHER" id="PTHR48057:SF29">
    <property type="entry name" value="OS02G0609900 PROTEIN"/>
    <property type="match status" value="1"/>
</dbReference>
<dbReference type="Pfam" id="PF08263">
    <property type="entry name" value="LRRNT_2"/>
    <property type="match status" value="1"/>
</dbReference>
<keyword evidence="3" id="KW-0732">Signal</keyword>
<dbReference type="PANTHER" id="PTHR48057">
    <property type="entry name" value="LEUCINE-RICH REPEAT SERINE/THREONINE-PROTEIN KINASE 1"/>
    <property type="match status" value="1"/>
</dbReference>
<feature type="signal peptide" evidence="3">
    <location>
        <begin position="1"/>
        <end position="29"/>
    </location>
</feature>
<keyword evidence="1" id="KW-0433">Leucine-rich repeat</keyword>
<proteinExistence type="predicted"/>
<dbReference type="InterPro" id="IPR013210">
    <property type="entry name" value="LRR_N_plant-typ"/>
</dbReference>
<dbReference type="InterPro" id="IPR052595">
    <property type="entry name" value="LRRC69/RLP"/>
</dbReference>
<evidence type="ECO:0000256" key="2">
    <source>
        <dbReference type="ARBA" id="ARBA00022737"/>
    </source>
</evidence>
<evidence type="ECO:0000256" key="3">
    <source>
        <dbReference type="SAM" id="SignalP"/>
    </source>
</evidence>
<organism evidence="5 6">
    <name type="scientific">Ensete ventricosum</name>
    <name type="common">Abyssinian banana</name>
    <name type="synonym">Musa ensete</name>
    <dbReference type="NCBI Taxonomy" id="4639"/>
    <lineage>
        <taxon>Eukaryota</taxon>
        <taxon>Viridiplantae</taxon>
        <taxon>Streptophyta</taxon>
        <taxon>Embryophyta</taxon>
        <taxon>Tracheophyta</taxon>
        <taxon>Spermatophyta</taxon>
        <taxon>Magnoliopsida</taxon>
        <taxon>Liliopsida</taxon>
        <taxon>Zingiberales</taxon>
        <taxon>Musaceae</taxon>
        <taxon>Ensete</taxon>
    </lineage>
</organism>
<evidence type="ECO:0000259" key="4">
    <source>
        <dbReference type="Pfam" id="PF08263"/>
    </source>
</evidence>
<dbReference type="EMBL" id="JAQQAF010000002">
    <property type="protein sequence ID" value="KAJ8505221.1"/>
    <property type="molecule type" value="Genomic_DNA"/>
</dbReference>
<comment type="caution">
    <text evidence="5">The sequence shown here is derived from an EMBL/GenBank/DDBJ whole genome shotgun (WGS) entry which is preliminary data.</text>
</comment>
<dbReference type="Proteomes" id="UP001222027">
    <property type="component" value="Unassembled WGS sequence"/>
</dbReference>
<name>A0AAV8RK45_ENSVE</name>
<evidence type="ECO:0000256" key="1">
    <source>
        <dbReference type="ARBA" id="ARBA00022614"/>
    </source>
</evidence>
<keyword evidence="2" id="KW-0677">Repeat</keyword>
<feature type="chain" id="PRO_5043630973" description="Leucine-rich repeat-containing N-terminal plant-type domain-containing protein" evidence="3">
    <location>
        <begin position="30"/>
        <end position="274"/>
    </location>
</feature>
<dbReference type="InterPro" id="IPR032675">
    <property type="entry name" value="LRR_dom_sf"/>
</dbReference>
<dbReference type="Gene3D" id="3.80.10.10">
    <property type="entry name" value="Ribonuclease Inhibitor"/>
    <property type="match status" value="1"/>
</dbReference>
<reference evidence="5 6" key="1">
    <citation type="submission" date="2022-12" db="EMBL/GenBank/DDBJ databases">
        <title>Chromosome-scale assembly of the Ensete ventricosum genome.</title>
        <authorList>
            <person name="Dussert Y."/>
            <person name="Stocks J."/>
            <person name="Wendawek A."/>
            <person name="Woldeyes F."/>
            <person name="Nichols R.A."/>
            <person name="Borrell J.S."/>
        </authorList>
    </citation>
    <scope>NUCLEOTIDE SEQUENCE [LARGE SCALE GENOMIC DNA]</scope>
    <source>
        <strain evidence="6">cv. Maze</strain>
        <tissue evidence="5">Seeds</tissue>
    </source>
</reference>
<evidence type="ECO:0000313" key="5">
    <source>
        <dbReference type="EMBL" id="KAJ8505221.1"/>
    </source>
</evidence>
<accession>A0AAV8RK45</accession>
<protein>
    <recommendedName>
        <fullName evidence="4">Leucine-rich repeat-containing N-terminal plant-type domain-containing protein</fullName>
    </recommendedName>
</protein>
<keyword evidence="6" id="KW-1185">Reference proteome</keyword>
<feature type="domain" description="Leucine-rich repeat-containing N-terminal plant-type" evidence="4">
    <location>
        <begin position="39"/>
        <end position="78"/>
    </location>
</feature>
<dbReference type="AlphaFoldDB" id="A0AAV8RK45"/>
<sequence length="274" mass="30953">MRKASSTYRYHYSILLLLLLLVDMQNTGAYSSYSHRCNPNDLGALYGFSRRLITHQIHDWPLADANFTNCCSWPGVSCALFSPSPISSSSSTNSSGLSVTRVVGLDLSGKGLDGVLSTSLAVLDKLSFLNRSYNFIPRPHPAGAIPLEALEDPSLVDRTEEFDFRGKPIDEAFIDNSYTHFPPQIEWIDLERVWEFEVSSSVGFKLEQLLRFYSRATMVNLESVAYNHLQGVIIPSGANHKEGDDNDEDKFVFFGVPFAVYLFMCRWDRNYDYD</sequence>